<proteinExistence type="predicted"/>
<protein>
    <submittedName>
        <fullName evidence="1">Uncharacterized protein</fullName>
    </submittedName>
</protein>
<dbReference type="EMBL" id="GGEC01003286">
    <property type="protein sequence ID" value="MBW83769.1"/>
    <property type="molecule type" value="Transcribed_RNA"/>
</dbReference>
<sequence length="16" mass="1701">MEKMALLAPKSPALSN</sequence>
<accession>A0A2P2IRC3</accession>
<organism evidence="1">
    <name type="scientific">Rhizophora mucronata</name>
    <name type="common">Asiatic mangrove</name>
    <dbReference type="NCBI Taxonomy" id="61149"/>
    <lineage>
        <taxon>Eukaryota</taxon>
        <taxon>Viridiplantae</taxon>
        <taxon>Streptophyta</taxon>
        <taxon>Embryophyta</taxon>
        <taxon>Tracheophyta</taxon>
        <taxon>Spermatophyta</taxon>
        <taxon>Magnoliopsida</taxon>
        <taxon>eudicotyledons</taxon>
        <taxon>Gunneridae</taxon>
        <taxon>Pentapetalae</taxon>
        <taxon>rosids</taxon>
        <taxon>fabids</taxon>
        <taxon>Malpighiales</taxon>
        <taxon>Rhizophoraceae</taxon>
        <taxon>Rhizophora</taxon>
    </lineage>
</organism>
<reference evidence="1" key="1">
    <citation type="submission" date="2018-02" db="EMBL/GenBank/DDBJ databases">
        <title>Rhizophora mucronata_Transcriptome.</title>
        <authorList>
            <person name="Meera S.P."/>
            <person name="Sreeshan A."/>
            <person name="Augustine A."/>
        </authorList>
    </citation>
    <scope>NUCLEOTIDE SEQUENCE</scope>
    <source>
        <tissue evidence="1">Leaf</tissue>
    </source>
</reference>
<evidence type="ECO:0000313" key="1">
    <source>
        <dbReference type="EMBL" id="MBW83769.1"/>
    </source>
</evidence>
<name>A0A2P2IRC3_RHIMU</name>
<dbReference type="AlphaFoldDB" id="A0A2P2IRC3"/>